<protein>
    <recommendedName>
        <fullName evidence="3">FCP1 homology domain-containing protein</fullName>
    </recommendedName>
</protein>
<dbReference type="Proteomes" id="UP000176751">
    <property type="component" value="Unassembled WGS sequence"/>
</dbReference>
<sequence>MIKLVAFDYNGTLVADTRPIWEGVNKVLEAFDIKPVSHKQFLEDFDIPVSIAYKNHGLDLDLVEDGHQKTSQIFHKFYEDRVSRIRTRANTRKVLKFLEEKGMERIVFTNHTQVGVSKQLERLDLEKYLDAVFANSERHHALIQRHKGDKLKDYLHTKKLKGAEVLIVGDTIEEIQIARDLGATVCSITHGNCSTRRLKAAKPNYLIGNLEELIPIINKINYEK</sequence>
<dbReference type="SFLD" id="SFLDS00003">
    <property type="entry name" value="Haloacid_Dehalogenase"/>
    <property type="match status" value="1"/>
</dbReference>
<dbReference type="GO" id="GO:0006281">
    <property type="term" value="P:DNA repair"/>
    <property type="evidence" value="ECO:0007669"/>
    <property type="project" value="TreeGrafter"/>
</dbReference>
<dbReference type="GO" id="GO:0005829">
    <property type="term" value="C:cytosol"/>
    <property type="evidence" value="ECO:0007669"/>
    <property type="project" value="TreeGrafter"/>
</dbReference>
<dbReference type="InterPro" id="IPR023214">
    <property type="entry name" value="HAD_sf"/>
</dbReference>
<dbReference type="Gene3D" id="1.10.150.240">
    <property type="entry name" value="Putative phosphatase, domain 2"/>
    <property type="match status" value="1"/>
</dbReference>
<organism evidence="1 2">
    <name type="scientific">Candidatus Curtissbacteria bacterium RIFOXYA1_FULL_41_14</name>
    <dbReference type="NCBI Taxonomy" id="1797737"/>
    <lineage>
        <taxon>Bacteria</taxon>
        <taxon>Candidatus Curtissiibacteriota</taxon>
    </lineage>
</organism>
<reference evidence="1 2" key="1">
    <citation type="journal article" date="2016" name="Nat. Commun.">
        <title>Thousands of microbial genomes shed light on interconnected biogeochemical processes in an aquifer system.</title>
        <authorList>
            <person name="Anantharaman K."/>
            <person name="Brown C.T."/>
            <person name="Hug L.A."/>
            <person name="Sharon I."/>
            <person name="Castelle C.J."/>
            <person name="Probst A.J."/>
            <person name="Thomas B.C."/>
            <person name="Singh A."/>
            <person name="Wilkins M.J."/>
            <person name="Karaoz U."/>
            <person name="Brodie E.L."/>
            <person name="Williams K.H."/>
            <person name="Hubbard S.S."/>
            <person name="Banfield J.F."/>
        </authorList>
    </citation>
    <scope>NUCLEOTIDE SEQUENCE [LARGE SCALE GENOMIC DNA]</scope>
</reference>
<comment type="caution">
    <text evidence="1">The sequence shown here is derived from an EMBL/GenBank/DDBJ whole genome shotgun (WGS) entry which is preliminary data.</text>
</comment>
<dbReference type="GO" id="GO:0008967">
    <property type="term" value="F:phosphoglycolate phosphatase activity"/>
    <property type="evidence" value="ECO:0007669"/>
    <property type="project" value="TreeGrafter"/>
</dbReference>
<dbReference type="EMBL" id="MFCA01000013">
    <property type="protein sequence ID" value="OGE02476.1"/>
    <property type="molecule type" value="Genomic_DNA"/>
</dbReference>
<dbReference type="SUPFAM" id="SSF56784">
    <property type="entry name" value="HAD-like"/>
    <property type="match status" value="1"/>
</dbReference>
<proteinExistence type="predicted"/>
<dbReference type="InterPro" id="IPR023198">
    <property type="entry name" value="PGP-like_dom2"/>
</dbReference>
<evidence type="ECO:0000313" key="2">
    <source>
        <dbReference type="Proteomes" id="UP000176751"/>
    </source>
</evidence>
<dbReference type="PANTHER" id="PTHR43434">
    <property type="entry name" value="PHOSPHOGLYCOLATE PHOSPHATASE"/>
    <property type="match status" value="1"/>
</dbReference>
<dbReference type="InterPro" id="IPR041492">
    <property type="entry name" value="HAD_2"/>
</dbReference>
<evidence type="ECO:0000313" key="1">
    <source>
        <dbReference type="EMBL" id="OGE02476.1"/>
    </source>
</evidence>
<dbReference type="SFLD" id="SFLDG01129">
    <property type="entry name" value="C1.5:_HAD__Beta-PGM__Phosphata"/>
    <property type="match status" value="1"/>
</dbReference>
<dbReference type="Gene3D" id="3.40.50.1000">
    <property type="entry name" value="HAD superfamily/HAD-like"/>
    <property type="match status" value="1"/>
</dbReference>
<name>A0A1F5HEG5_9BACT</name>
<dbReference type="InterPro" id="IPR036412">
    <property type="entry name" value="HAD-like_sf"/>
</dbReference>
<gene>
    <name evidence="1" type="ORF">A2196_01450</name>
</gene>
<dbReference type="InterPro" id="IPR050155">
    <property type="entry name" value="HAD-like_hydrolase_sf"/>
</dbReference>
<dbReference type="Pfam" id="PF13419">
    <property type="entry name" value="HAD_2"/>
    <property type="match status" value="1"/>
</dbReference>
<dbReference type="PANTHER" id="PTHR43434:SF1">
    <property type="entry name" value="PHOSPHOGLYCOLATE PHOSPHATASE"/>
    <property type="match status" value="1"/>
</dbReference>
<dbReference type="AlphaFoldDB" id="A0A1F5HEG5"/>
<accession>A0A1F5HEG5</accession>
<evidence type="ECO:0008006" key="3">
    <source>
        <dbReference type="Google" id="ProtNLM"/>
    </source>
</evidence>